<feature type="domain" description="F-box" evidence="1">
    <location>
        <begin position="16"/>
        <end position="56"/>
    </location>
</feature>
<dbReference type="Pfam" id="PF00646">
    <property type="entry name" value="F-box"/>
    <property type="match status" value="1"/>
</dbReference>
<sequence>MDDKKVVEDLGQYITNEYGLLREILSNLNPIDLWSARLVCRKWKATVDLIVNKDPIVLHSHKVGKKFPPPVVPQRILPTLVIQQHLFENSRNQSLEICRRCGREFYVCPCVISTPRTAFISISCTREKCSYEASLKLTTYQFWHSHPTLILPTSQGIKISPFCIMKGAKILRKPITDEIVSRCTGGEEPIKCLLILLLK</sequence>
<accession>A0A1B6K058</accession>
<dbReference type="SUPFAM" id="SSF81383">
    <property type="entry name" value="F-box domain"/>
    <property type="match status" value="1"/>
</dbReference>
<dbReference type="Gene3D" id="1.20.1280.50">
    <property type="match status" value="1"/>
</dbReference>
<dbReference type="InterPro" id="IPR001810">
    <property type="entry name" value="F-box_dom"/>
</dbReference>
<protein>
    <recommendedName>
        <fullName evidence="1">F-box domain-containing protein</fullName>
    </recommendedName>
</protein>
<reference evidence="2" key="1">
    <citation type="submission" date="2015-11" db="EMBL/GenBank/DDBJ databases">
        <title>De novo transcriptome assembly of four potential Pierce s Disease insect vectors from Arizona vineyards.</title>
        <authorList>
            <person name="Tassone E.E."/>
        </authorList>
    </citation>
    <scope>NUCLEOTIDE SEQUENCE</scope>
</reference>
<name>A0A1B6K058_9HEMI</name>
<organism evidence="2">
    <name type="scientific">Homalodisca liturata</name>
    <dbReference type="NCBI Taxonomy" id="320908"/>
    <lineage>
        <taxon>Eukaryota</taxon>
        <taxon>Metazoa</taxon>
        <taxon>Ecdysozoa</taxon>
        <taxon>Arthropoda</taxon>
        <taxon>Hexapoda</taxon>
        <taxon>Insecta</taxon>
        <taxon>Pterygota</taxon>
        <taxon>Neoptera</taxon>
        <taxon>Paraneoptera</taxon>
        <taxon>Hemiptera</taxon>
        <taxon>Auchenorrhyncha</taxon>
        <taxon>Membracoidea</taxon>
        <taxon>Cicadellidae</taxon>
        <taxon>Cicadellinae</taxon>
        <taxon>Proconiini</taxon>
        <taxon>Homalodisca</taxon>
    </lineage>
</organism>
<dbReference type="AlphaFoldDB" id="A0A1B6K058"/>
<dbReference type="InterPro" id="IPR036047">
    <property type="entry name" value="F-box-like_dom_sf"/>
</dbReference>
<dbReference type="CDD" id="cd09917">
    <property type="entry name" value="F-box_SF"/>
    <property type="match status" value="1"/>
</dbReference>
<evidence type="ECO:0000259" key="1">
    <source>
        <dbReference type="SMART" id="SM00256"/>
    </source>
</evidence>
<dbReference type="SMART" id="SM00256">
    <property type="entry name" value="FBOX"/>
    <property type="match status" value="1"/>
</dbReference>
<dbReference type="EMBL" id="GECU01002871">
    <property type="protein sequence ID" value="JAT04836.1"/>
    <property type="molecule type" value="Transcribed_RNA"/>
</dbReference>
<gene>
    <name evidence="2" type="ORF">g.46694</name>
</gene>
<evidence type="ECO:0000313" key="2">
    <source>
        <dbReference type="EMBL" id="JAT04836.1"/>
    </source>
</evidence>
<proteinExistence type="predicted"/>